<accession>A0ABX7S4M5</accession>
<dbReference type="PANTHER" id="PTHR30290:SF34">
    <property type="entry name" value="ABC TRANSPORTER, PERIPLASMIC OLIGO-PEPTIDE BINDING PROTEIN, PUTATIVE-RELATED"/>
    <property type="match status" value="1"/>
</dbReference>
<sequence length="614" mass="69718">MKKVLVFLAVLVAVVLFAADPNVLVDATIGEPDTLDPHLAYDTASGEVIYQVYENLIQYKGSSLSEFLPRLATEVPSVENGLITDGGKTYIFPIRKGVKFHNGNDLTPEDVEYSFERGLLYSPAGGPMWMLWYAIFGKYSVADLVEEVAGKPYDELVDENGEPLPEYKDVFVKVYTDYIDPAIEVDGDNVVFHLVRPYSPFLNILAQGSSWSAILDKEWSIEVGLWDGKADTWWKWYDQRKEESPIYDKAMGTGPYKFVEWDRTQQKVVLEANENYWREPAKIKKVIIWGIDEFSTRKAMLEKGDADIAYIPTQYLDQVRGNPDIEIIEGLPTLSVTVLAFNWTIREGSKYVGSGKLDGNGIPLDFFNDVHARKAIAYVINYDAIISDVLKGFGKRVPTALPEGLLGYDPTLPLYNFNLVKARQELMQAWNGEAWKKGFKFGVAYNLGNEARQRAAEMVKMYLEMLSPKIKIDVVGLQWPTFLDATKRGELPIFILGWLADFPDPDNFIFTYYDSKGDYSGRQGAKFREFVSTPRPELGGKSLDELIETASAEIDSAKRAELYAKVQKFVVENAISVPLYQPIAVRVHRKWLKGWYHNPMRPGDDYYAYYFEGK</sequence>
<dbReference type="PANTHER" id="PTHR30290">
    <property type="entry name" value="PERIPLASMIC BINDING COMPONENT OF ABC TRANSPORTER"/>
    <property type="match status" value="1"/>
</dbReference>
<feature type="chain" id="PRO_5046523499" evidence="1">
    <location>
        <begin position="19"/>
        <end position="614"/>
    </location>
</feature>
<name>A0ABX7S4M5_9BACT</name>
<dbReference type="CDD" id="cd08512">
    <property type="entry name" value="PBP2_NikA_DppA_OppA_like_7"/>
    <property type="match status" value="1"/>
</dbReference>
<dbReference type="SUPFAM" id="SSF53850">
    <property type="entry name" value="Periplasmic binding protein-like II"/>
    <property type="match status" value="1"/>
</dbReference>
<reference evidence="3 4" key="1">
    <citation type="submission" date="2021-03" db="EMBL/GenBank/DDBJ databases">
        <title>Thermosipho ferrireducens sp.nov., an anaerobic thermophilic iron-reducing bacterium isolated from a deep-sea hydrothermal sulfide deposits.</title>
        <authorList>
            <person name="Zeng X."/>
            <person name="Chen Y."/>
            <person name="Shao Z."/>
        </authorList>
    </citation>
    <scope>NUCLEOTIDE SEQUENCE [LARGE SCALE GENOMIC DNA]</scope>
    <source>
        <strain evidence="3 4">JL129W03</strain>
    </source>
</reference>
<dbReference type="Gene3D" id="3.10.105.10">
    <property type="entry name" value="Dipeptide-binding Protein, Domain 3"/>
    <property type="match status" value="1"/>
</dbReference>
<dbReference type="Proteomes" id="UP000671862">
    <property type="component" value="Chromosome"/>
</dbReference>
<gene>
    <name evidence="3" type="ORF">JYK00_06670</name>
</gene>
<keyword evidence="4" id="KW-1185">Reference proteome</keyword>
<dbReference type="InterPro" id="IPR000914">
    <property type="entry name" value="SBP_5_dom"/>
</dbReference>
<proteinExistence type="predicted"/>
<organism evidence="3 4">
    <name type="scientific">Thermosipho ferrireducens</name>
    <dbReference type="NCBI Taxonomy" id="2571116"/>
    <lineage>
        <taxon>Bacteria</taxon>
        <taxon>Thermotogati</taxon>
        <taxon>Thermotogota</taxon>
        <taxon>Thermotogae</taxon>
        <taxon>Thermotogales</taxon>
        <taxon>Fervidobacteriaceae</taxon>
        <taxon>Thermosipho</taxon>
    </lineage>
</organism>
<feature type="domain" description="Solute-binding protein family 5" evidence="2">
    <location>
        <begin position="69"/>
        <end position="518"/>
    </location>
</feature>
<dbReference type="RefSeq" id="WP_207566142.1">
    <property type="nucleotide sequence ID" value="NZ_CP071446.1"/>
</dbReference>
<feature type="signal peptide" evidence="1">
    <location>
        <begin position="1"/>
        <end position="18"/>
    </location>
</feature>
<evidence type="ECO:0000313" key="3">
    <source>
        <dbReference type="EMBL" id="QTA37417.1"/>
    </source>
</evidence>
<protein>
    <submittedName>
        <fullName evidence="3">ABC transporter substrate-binding protein</fullName>
    </submittedName>
</protein>
<keyword evidence="1" id="KW-0732">Signal</keyword>
<dbReference type="PIRSF" id="PIRSF002741">
    <property type="entry name" value="MppA"/>
    <property type="match status" value="1"/>
</dbReference>
<dbReference type="InterPro" id="IPR030678">
    <property type="entry name" value="Peptide/Ni-bd"/>
</dbReference>
<dbReference type="Gene3D" id="3.40.190.10">
    <property type="entry name" value="Periplasmic binding protein-like II"/>
    <property type="match status" value="1"/>
</dbReference>
<evidence type="ECO:0000259" key="2">
    <source>
        <dbReference type="Pfam" id="PF00496"/>
    </source>
</evidence>
<dbReference type="InterPro" id="IPR039424">
    <property type="entry name" value="SBP_5"/>
</dbReference>
<dbReference type="EMBL" id="CP071446">
    <property type="protein sequence ID" value="QTA37417.1"/>
    <property type="molecule type" value="Genomic_DNA"/>
</dbReference>
<dbReference type="Gene3D" id="3.90.76.10">
    <property type="entry name" value="Dipeptide-binding Protein, Domain 1"/>
    <property type="match status" value="1"/>
</dbReference>
<dbReference type="Pfam" id="PF00496">
    <property type="entry name" value="SBP_bac_5"/>
    <property type="match status" value="1"/>
</dbReference>
<evidence type="ECO:0000313" key="4">
    <source>
        <dbReference type="Proteomes" id="UP000671862"/>
    </source>
</evidence>
<evidence type="ECO:0000256" key="1">
    <source>
        <dbReference type="SAM" id="SignalP"/>
    </source>
</evidence>